<feature type="binding site" evidence="14">
    <location>
        <position position="59"/>
    </location>
    <ligand>
        <name>ATP</name>
        <dbReference type="ChEBI" id="CHEBI:30616"/>
    </ligand>
</feature>
<dbReference type="Pfam" id="PF03481">
    <property type="entry name" value="Sua5_C"/>
    <property type="match status" value="1"/>
</dbReference>
<dbReference type="STRING" id="1454373.ACMU_10235"/>
<sequence length="321" mass="32620">MTATKNTQVFGTDAAGIKGAAAVLRAGGLVAFPTETVYGLGADACDGRAVAGVYAAKGRPTFNPLIAHVADLNQALALAEFDDRARALATAFWPGPLTMVLPRKPGSGLSDLVTAGLDTVALRVPSHPVAQALLVAFGGPVAAPSANPSGRVSPTRADHVLAGLSGHIDGVVDGGACAVGVESTIIGLSDTPTLLRPGGVPVEAIEACLGAPLSRDTTPQKVQAPGQLASHYAPQAMVRLNRDTRDPAALWLGFGPACAGAERNLSPAGDLHEAAANLFTYLRDMDELAAQGQIIDIAPIPAHGLGLAINDRLARAAAPRR</sequence>
<gene>
    <name evidence="16" type="ORF">ACMU_10235</name>
</gene>
<name>A0A037ZKF4_9RHOB</name>
<dbReference type="RefSeq" id="WP_035258342.1">
    <property type="nucleotide sequence ID" value="NZ_JFKE01000003.1"/>
</dbReference>
<evidence type="ECO:0000256" key="9">
    <source>
        <dbReference type="ARBA" id="ARBA00022741"/>
    </source>
</evidence>
<comment type="caution">
    <text evidence="16">The sequence shown here is derived from an EMBL/GenBank/DDBJ whole genome shotgun (WGS) entry which is preliminary data.</text>
</comment>
<dbReference type="SUPFAM" id="SSF55821">
    <property type="entry name" value="YrdC/RibB"/>
    <property type="match status" value="1"/>
</dbReference>
<evidence type="ECO:0000256" key="10">
    <source>
        <dbReference type="ARBA" id="ARBA00022840"/>
    </source>
</evidence>
<evidence type="ECO:0000256" key="2">
    <source>
        <dbReference type="ARBA" id="ARBA00007663"/>
    </source>
</evidence>
<dbReference type="PROSITE" id="PS51163">
    <property type="entry name" value="YRDC"/>
    <property type="match status" value="1"/>
</dbReference>
<dbReference type="PANTHER" id="PTHR17490:SF16">
    <property type="entry name" value="THREONYLCARBAMOYL-AMP SYNTHASE"/>
    <property type="match status" value="1"/>
</dbReference>
<evidence type="ECO:0000313" key="16">
    <source>
        <dbReference type="EMBL" id="KAJ56124.1"/>
    </source>
</evidence>
<evidence type="ECO:0000313" key="17">
    <source>
        <dbReference type="Proteomes" id="UP000026249"/>
    </source>
</evidence>
<dbReference type="PIRSF" id="PIRSF004930">
    <property type="entry name" value="Tln_factor_SUA5"/>
    <property type="match status" value="1"/>
</dbReference>
<dbReference type="AlphaFoldDB" id="A0A037ZKF4"/>
<keyword evidence="5 13" id="KW-0963">Cytoplasm</keyword>
<organism evidence="16 17">
    <name type="scientific">Actibacterium mucosum KCTC 23349</name>
    <dbReference type="NCBI Taxonomy" id="1454373"/>
    <lineage>
        <taxon>Bacteria</taxon>
        <taxon>Pseudomonadati</taxon>
        <taxon>Pseudomonadota</taxon>
        <taxon>Alphaproteobacteria</taxon>
        <taxon>Rhodobacterales</taxon>
        <taxon>Roseobacteraceae</taxon>
        <taxon>Actibacterium</taxon>
    </lineage>
</organism>
<feature type="binding site" evidence="14">
    <location>
        <position position="63"/>
    </location>
    <ligand>
        <name>ATP</name>
        <dbReference type="ChEBI" id="CHEBI:30616"/>
    </ligand>
</feature>
<dbReference type="InterPro" id="IPR010923">
    <property type="entry name" value="T(6)A37_SUA5"/>
</dbReference>
<keyword evidence="10 13" id="KW-0067">ATP-binding</keyword>
<dbReference type="Gene3D" id="3.40.50.11030">
    <property type="entry name" value="Threonylcarbamoyl-AMP synthase, C-terminal domain"/>
    <property type="match status" value="1"/>
</dbReference>
<dbReference type="Gene3D" id="3.90.870.10">
    <property type="entry name" value="DHBP synthase"/>
    <property type="match status" value="1"/>
</dbReference>
<feature type="domain" description="YrdC-like" evidence="15">
    <location>
        <begin position="14"/>
        <end position="200"/>
    </location>
</feature>
<comment type="similarity">
    <text evidence="2 13">Belongs to the SUA5 family.</text>
</comment>
<protein>
    <recommendedName>
        <fullName evidence="4 13">Threonylcarbamoyl-AMP synthase</fullName>
        <shortName evidence="13">TC-AMP synthase</shortName>
        <ecNumber evidence="3 13">2.7.7.87</ecNumber>
    </recommendedName>
    <alternativeName>
        <fullName evidence="11 13">L-threonylcarbamoyladenylate synthase</fullName>
    </alternativeName>
</protein>
<dbReference type="GO" id="GO:0000049">
    <property type="term" value="F:tRNA binding"/>
    <property type="evidence" value="ECO:0007669"/>
    <property type="project" value="TreeGrafter"/>
</dbReference>
<feature type="binding site" evidence="14">
    <location>
        <position position="119"/>
    </location>
    <ligand>
        <name>ATP</name>
        <dbReference type="ChEBI" id="CHEBI:30616"/>
    </ligand>
</feature>
<dbReference type="EC" id="2.7.7.87" evidence="3 13"/>
<feature type="binding site" evidence="14">
    <location>
        <position position="183"/>
    </location>
    <ligand>
        <name>L-threonine</name>
        <dbReference type="ChEBI" id="CHEBI:57926"/>
    </ligand>
</feature>
<dbReference type="InterPro" id="IPR038385">
    <property type="entry name" value="Sua5/YwlC_C"/>
</dbReference>
<feature type="binding site" evidence="14">
    <location>
        <position position="145"/>
    </location>
    <ligand>
        <name>ATP</name>
        <dbReference type="ChEBI" id="CHEBI:30616"/>
    </ligand>
</feature>
<evidence type="ECO:0000256" key="5">
    <source>
        <dbReference type="ARBA" id="ARBA00022490"/>
    </source>
</evidence>
<feature type="binding site" evidence="14">
    <location>
        <position position="232"/>
    </location>
    <ligand>
        <name>ATP</name>
        <dbReference type="ChEBI" id="CHEBI:30616"/>
    </ligand>
</feature>
<evidence type="ECO:0000256" key="8">
    <source>
        <dbReference type="ARBA" id="ARBA00022695"/>
    </source>
</evidence>
<dbReference type="InterPro" id="IPR005145">
    <property type="entry name" value="Sua5_C"/>
</dbReference>
<feature type="binding site" evidence="14">
    <location>
        <position position="143"/>
    </location>
    <ligand>
        <name>L-threonine</name>
        <dbReference type="ChEBI" id="CHEBI:57926"/>
    </ligand>
</feature>
<dbReference type="GO" id="GO:0008033">
    <property type="term" value="P:tRNA processing"/>
    <property type="evidence" value="ECO:0007669"/>
    <property type="project" value="UniProtKB-KW"/>
</dbReference>
<feature type="binding site" evidence="14">
    <location>
        <position position="68"/>
    </location>
    <ligand>
        <name>L-threonine</name>
        <dbReference type="ChEBI" id="CHEBI:57926"/>
    </ligand>
</feature>
<evidence type="ECO:0000259" key="15">
    <source>
        <dbReference type="PROSITE" id="PS51163"/>
    </source>
</evidence>
<evidence type="ECO:0000256" key="3">
    <source>
        <dbReference type="ARBA" id="ARBA00012584"/>
    </source>
</evidence>
<proteinExistence type="inferred from homology"/>
<feature type="binding site" evidence="14">
    <location>
        <position position="153"/>
    </location>
    <ligand>
        <name>ATP</name>
        <dbReference type="ChEBI" id="CHEBI:30616"/>
    </ligand>
</feature>
<dbReference type="FunFam" id="3.90.870.10:FF:000009">
    <property type="entry name" value="Threonylcarbamoyl-AMP synthase, putative"/>
    <property type="match status" value="1"/>
</dbReference>
<dbReference type="EMBL" id="JFKE01000003">
    <property type="protein sequence ID" value="KAJ56124.1"/>
    <property type="molecule type" value="Genomic_DNA"/>
</dbReference>
<evidence type="ECO:0000256" key="14">
    <source>
        <dbReference type="PIRSR" id="PIRSR004930-1"/>
    </source>
</evidence>
<dbReference type="NCBIfam" id="TIGR00057">
    <property type="entry name" value="L-threonylcarbamoyladenylate synthase"/>
    <property type="match status" value="1"/>
</dbReference>
<keyword evidence="8 13" id="KW-0548">Nucleotidyltransferase</keyword>
<dbReference type="GO" id="GO:0003725">
    <property type="term" value="F:double-stranded RNA binding"/>
    <property type="evidence" value="ECO:0007669"/>
    <property type="project" value="UniProtKB-UniRule"/>
</dbReference>
<keyword evidence="17" id="KW-1185">Reference proteome</keyword>
<evidence type="ECO:0000256" key="7">
    <source>
        <dbReference type="ARBA" id="ARBA00022694"/>
    </source>
</evidence>
<evidence type="ECO:0000256" key="12">
    <source>
        <dbReference type="ARBA" id="ARBA00048366"/>
    </source>
</evidence>
<dbReference type="InterPro" id="IPR017945">
    <property type="entry name" value="DHBP_synth_RibB-like_a/b_dom"/>
</dbReference>
<dbReference type="GO" id="GO:0061710">
    <property type="term" value="F:L-threonylcarbamoyladenylate synthase"/>
    <property type="evidence" value="ECO:0007669"/>
    <property type="project" value="UniProtKB-EC"/>
</dbReference>
<feature type="binding site" evidence="14">
    <location>
        <position position="36"/>
    </location>
    <ligand>
        <name>L-threonine</name>
        <dbReference type="ChEBI" id="CHEBI:57926"/>
    </ligand>
</feature>
<dbReference type="OrthoDB" id="9814580at2"/>
<dbReference type="Proteomes" id="UP000026249">
    <property type="component" value="Unassembled WGS sequence"/>
</dbReference>
<dbReference type="GO" id="GO:0006450">
    <property type="term" value="P:regulation of translational fidelity"/>
    <property type="evidence" value="ECO:0007669"/>
    <property type="project" value="TreeGrafter"/>
</dbReference>
<reference evidence="16 17" key="1">
    <citation type="submission" date="2014-03" db="EMBL/GenBank/DDBJ databases">
        <title>Draft Genome Sequence of Actibacterium mucosum KCTC 23349, a Marine Alphaproteobacterium with Complex Ionic Requirements Isolated from Mediterranean Seawater at Malvarrosa Beach, Valencia, Spain.</title>
        <authorList>
            <person name="Arahal D.R."/>
            <person name="Shao Z."/>
            <person name="Lai Q."/>
            <person name="Pujalte M.J."/>
        </authorList>
    </citation>
    <scope>NUCLEOTIDE SEQUENCE [LARGE SCALE GENOMIC DNA]</scope>
    <source>
        <strain evidence="16 17">KCTC 23349</strain>
    </source>
</reference>
<keyword evidence="6 13" id="KW-0808">Transferase</keyword>
<dbReference type="Pfam" id="PF01300">
    <property type="entry name" value="Sua5_yciO_yrdC"/>
    <property type="match status" value="1"/>
</dbReference>
<dbReference type="InterPro" id="IPR050156">
    <property type="entry name" value="TC-AMP_synthase_SUA5"/>
</dbReference>
<feature type="binding site" evidence="14">
    <location>
        <position position="196"/>
    </location>
    <ligand>
        <name>ATP</name>
        <dbReference type="ChEBI" id="CHEBI:30616"/>
    </ligand>
</feature>
<evidence type="ECO:0000256" key="4">
    <source>
        <dbReference type="ARBA" id="ARBA00015492"/>
    </source>
</evidence>
<accession>A0A037ZKF4</accession>
<comment type="function">
    <text evidence="13">Required for the formation of a threonylcarbamoyl group on adenosine at position 37 (t(6)A37) in tRNAs that read codons beginning with adenine.</text>
</comment>
<dbReference type="PANTHER" id="PTHR17490">
    <property type="entry name" value="SUA5"/>
    <property type="match status" value="1"/>
</dbReference>
<keyword evidence="7 13" id="KW-0819">tRNA processing</keyword>
<evidence type="ECO:0000256" key="6">
    <source>
        <dbReference type="ARBA" id="ARBA00022679"/>
    </source>
</evidence>
<dbReference type="GO" id="GO:0005524">
    <property type="term" value="F:ATP binding"/>
    <property type="evidence" value="ECO:0007669"/>
    <property type="project" value="UniProtKB-UniRule"/>
</dbReference>
<dbReference type="InterPro" id="IPR006070">
    <property type="entry name" value="Sua5-like_dom"/>
</dbReference>
<evidence type="ECO:0000256" key="1">
    <source>
        <dbReference type="ARBA" id="ARBA00004496"/>
    </source>
</evidence>
<evidence type="ECO:0000256" key="11">
    <source>
        <dbReference type="ARBA" id="ARBA00029774"/>
    </source>
</evidence>
<dbReference type="GO" id="GO:0005737">
    <property type="term" value="C:cytoplasm"/>
    <property type="evidence" value="ECO:0007669"/>
    <property type="project" value="UniProtKB-SubCell"/>
</dbReference>
<comment type="subcellular location">
    <subcellularLocation>
        <location evidence="1 13">Cytoplasm</location>
    </subcellularLocation>
</comment>
<evidence type="ECO:0000256" key="13">
    <source>
        <dbReference type="PIRNR" id="PIRNR004930"/>
    </source>
</evidence>
<feature type="binding site" evidence="14">
    <location>
        <position position="123"/>
    </location>
    <ligand>
        <name>L-threonine</name>
        <dbReference type="ChEBI" id="CHEBI:57926"/>
    </ligand>
</feature>
<keyword evidence="9 13" id="KW-0547">Nucleotide-binding</keyword>
<comment type="catalytic activity">
    <reaction evidence="12 13">
        <text>L-threonine + hydrogencarbonate + ATP = L-threonylcarbamoyladenylate + diphosphate + H2O</text>
        <dbReference type="Rhea" id="RHEA:36407"/>
        <dbReference type="ChEBI" id="CHEBI:15377"/>
        <dbReference type="ChEBI" id="CHEBI:17544"/>
        <dbReference type="ChEBI" id="CHEBI:30616"/>
        <dbReference type="ChEBI" id="CHEBI:33019"/>
        <dbReference type="ChEBI" id="CHEBI:57926"/>
        <dbReference type="ChEBI" id="CHEBI:73682"/>
        <dbReference type="EC" id="2.7.7.87"/>
    </reaction>
</comment>